<dbReference type="EMBL" id="PFBX01000014">
    <property type="protein sequence ID" value="PIT87638.1"/>
    <property type="molecule type" value="Genomic_DNA"/>
</dbReference>
<keyword evidence="1" id="KW-0175">Coiled coil</keyword>
<evidence type="ECO:0000313" key="3">
    <source>
        <dbReference type="Proteomes" id="UP000231183"/>
    </source>
</evidence>
<name>A0A2M6W4C6_9BACT</name>
<feature type="coiled-coil region" evidence="1">
    <location>
        <begin position="153"/>
        <end position="212"/>
    </location>
</feature>
<protein>
    <submittedName>
        <fullName evidence="2">Uncharacterized protein</fullName>
    </submittedName>
</protein>
<dbReference type="AlphaFoldDB" id="A0A2M6W4C6"/>
<evidence type="ECO:0000313" key="2">
    <source>
        <dbReference type="EMBL" id="PIT87638.1"/>
    </source>
</evidence>
<dbReference type="Proteomes" id="UP000231183">
    <property type="component" value="Unassembled WGS sequence"/>
</dbReference>
<accession>A0A2M6W4C6</accession>
<evidence type="ECO:0000256" key="1">
    <source>
        <dbReference type="SAM" id="Coils"/>
    </source>
</evidence>
<sequence>MEKKSNAGQESQPQVEPWADLLSKMDKRAVVYYWQQFLKTCALPGWTDEERKNALISDLLKHARYGARTKPKNLTLDDKTNIAEDYEDLLDFLLEKKQPSETRNPTYFQLINQKKPELSEIMEEKRNKLFEELAQVESYLSFLNEISNNMDINPKHQQSLDQLNKRYQNLNNTAKYFRIIRTAVVILNKDLLEKTLEETKNLQKEVKNFAQIINVSLN</sequence>
<organism evidence="2 3">
    <name type="scientific">Candidatus Magasanikbacteria bacterium CG10_big_fil_rev_8_21_14_0_10_40_10</name>
    <dbReference type="NCBI Taxonomy" id="1974648"/>
    <lineage>
        <taxon>Bacteria</taxon>
        <taxon>Candidatus Magasanikiibacteriota</taxon>
    </lineage>
</organism>
<gene>
    <name evidence="2" type="ORF">COU31_01640</name>
</gene>
<proteinExistence type="predicted"/>
<reference evidence="3" key="1">
    <citation type="submission" date="2017-09" db="EMBL/GenBank/DDBJ databases">
        <title>Depth-based differentiation of microbial function through sediment-hosted aquifers and enrichment of novel symbionts in the deep terrestrial subsurface.</title>
        <authorList>
            <person name="Probst A.J."/>
            <person name="Ladd B."/>
            <person name="Jarett J.K."/>
            <person name="Geller-Mcgrath D.E."/>
            <person name="Sieber C.M.K."/>
            <person name="Emerson J.B."/>
            <person name="Anantharaman K."/>
            <person name="Thomas B.C."/>
            <person name="Malmstrom R."/>
            <person name="Stieglmeier M."/>
            <person name="Klingl A."/>
            <person name="Woyke T."/>
            <person name="Ryan C.M."/>
            <person name="Banfield J.F."/>
        </authorList>
    </citation>
    <scope>NUCLEOTIDE SEQUENCE [LARGE SCALE GENOMIC DNA]</scope>
</reference>
<comment type="caution">
    <text evidence="2">The sequence shown here is derived from an EMBL/GenBank/DDBJ whole genome shotgun (WGS) entry which is preliminary data.</text>
</comment>